<dbReference type="GO" id="GO:0005737">
    <property type="term" value="C:cytoplasm"/>
    <property type="evidence" value="ECO:0007669"/>
    <property type="project" value="TreeGrafter"/>
</dbReference>
<dbReference type="PANTHER" id="PTHR48070">
    <property type="entry name" value="ESTERASE OVCA2"/>
    <property type="match status" value="1"/>
</dbReference>
<evidence type="ECO:0000256" key="2">
    <source>
        <dbReference type="ARBA" id="ARBA00022801"/>
    </source>
</evidence>
<evidence type="ECO:0000256" key="1">
    <source>
        <dbReference type="ARBA" id="ARBA00005863"/>
    </source>
</evidence>
<feature type="region of interest" description="Disordered" evidence="3">
    <location>
        <begin position="1"/>
        <end position="21"/>
    </location>
</feature>
<reference evidence="5" key="1">
    <citation type="journal article" date="2020" name="Stud. Mycol.">
        <title>101 Dothideomycetes genomes: a test case for predicting lifestyles and emergence of pathogens.</title>
        <authorList>
            <person name="Haridas S."/>
            <person name="Albert R."/>
            <person name="Binder M."/>
            <person name="Bloem J."/>
            <person name="Labutti K."/>
            <person name="Salamov A."/>
            <person name="Andreopoulos B."/>
            <person name="Baker S."/>
            <person name="Barry K."/>
            <person name="Bills G."/>
            <person name="Bluhm B."/>
            <person name="Cannon C."/>
            <person name="Castanera R."/>
            <person name="Culley D."/>
            <person name="Daum C."/>
            <person name="Ezra D."/>
            <person name="Gonzalez J."/>
            <person name="Henrissat B."/>
            <person name="Kuo A."/>
            <person name="Liang C."/>
            <person name="Lipzen A."/>
            <person name="Lutzoni F."/>
            <person name="Magnuson J."/>
            <person name="Mondo S."/>
            <person name="Nolan M."/>
            <person name="Ohm R."/>
            <person name="Pangilinan J."/>
            <person name="Park H.-J."/>
            <person name="Ramirez L."/>
            <person name="Alfaro M."/>
            <person name="Sun H."/>
            <person name="Tritt A."/>
            <person name="Yoshinaga Y."/>
            <person name="Zwiers L.-H."/>
            <person name="Turgeon B."/>
            <person name="Goodwin S."/>
            <person name="Spatafora J."/>
            <person name="Crous P."/>
            <person name="Grigoriev I."/>
        </authorList>
    </citation>
    <scope>NUCLEOTIDE SEQUENCE</scope>
    <source>
        <strain evidence="5">CBS 125425</strain>
    </source>
</reference>
<protein>
    <recommendedName>
        <fullName evidence="4">Serine hydrolase domain-containing protein</fullName>
    </recommendedName>
</protein>
<dbReference type="Pfam" id="PF03959">
    <property type="entry name" value="FSH1"/>
    <property type="match status" value="1"/>
</dbReference>
<accession>A0A9P4R609</accession>
<dbReference type="GO" id="GO:0016787">
    <property type="term" value="F:hydrolase activity"/>
    <property type="evidence" value="ECO:0007669"/>
    <property type="project" value="UniProtKB-KW"/>
</dbReference>
<feature type="compositionally biased region" description="Polar residues" evidence="3">
    <location>
        <begin position="12"/>
        <end position="21"/>
    </location>
</feature>
<evidence type="ECO:0000313" key="6">
    <source>
        <dbReference type="Proteomes" id="UP000799444"/>
    </source>
</evidence>
<evidence type="ECO:0000259" key="4">
    <source>
        <dbReference type="Pfam" id="PF03959"/>
    </source>
</evidence>
<dbReference type="GO" id="GO:0005634">
    <property type="term" value="C:nucleus"/>
    <property type="evidence" value="ECO:0007669"/>
    <property type="project" value="TreeGrafter"/>
</dbReference>
<proteinExistence type="inferred from homology"/>
<sequence>MAAPITYMTPGTAPQSQSEQSIKPTLLTFHGSGSNGTVHTVQLARLSRLLKPHFDIVSLEGPFPSAAGPGVLPFFEGCGPFKRWLPPHEKIDVEGIKRGDASSNMSPEVESLVKSTVTKIRSDGGRVAGLIGFSQGTRVVAGLLKGTEIRRAVSTNEEDWCDFGFALSVCDSHPPPMIPGSVREVLEKSGLGDEERERLLTEKIRLPSLHVLGEKDEWKWTGKMLIEQSYHVEKGMTEVREMDMGHHYPVIAEETELVKDWVMETYEKTRDVEK</sequence>
<comment type="similarity">
    <text evidence="1">Belongs to the LovG family.</text>
</comment>
<dbReference type="EMBL" id="ML996107">
    <property type="protein sequence ID" value="KAF2738740.1"/>
    <property type="molecule type" value="Genomic_DNA"/>
</dbReference>
<dbReference type="PANTHER" id="PTHR48070:SF3">
    <property type="entry name" value="ESTERASE DBAE-RELATED"/>
    <property type="match status" value="1"/>
</dbReference>
<dbReference type="InterPro" id="IPR005645">
    <property type="entry name" value="FSH-like_dom"/>
</dbReference>
<dbReference type="GO" id="GO:0044550">
    <property type="term" value="P:secondary metabolite biosynthetic process"/>
    <property type="evidence" value="ECO:0007669"/>
    <property type="project" value="TreeGrafter"/>
</dbReference>
<keyword evidence="6" id="KW-1185">Reference proteome</keyword>
<dbReference type="InterPro" id="IPR029058">
    <property type="entry name" value="AB_hydrolase_fold"/>
</dbReference>
<name>A0A9P4R609_9PLEO</name>
<dbReference type="OrthoDB" id="414698at2759"/>
<dbReference type="Proteomes" id="UP000799444">
    <property type="component" value="Unassembled WGS sequence"/>
</dbReference>
<evidence type="ECO:0000256" key="3">
    <source>
        <dbReference type="SAM" id="MobiDB-lite"/>
    </source>
</evidence>
<keyword evidence="2" id="KW-0378">Hydrolase</keyword>
<organism evidence="5 6">
    <name type="scientific">Polyplosphaeria fusca</name>
    <dbReference type="NCBI Taxonomy" id="682080"/>
    <lineage>
        <taxon>Eukaryota</taxon>
        <taxon>Fungi</taxon>
        <taxon>Dikarya</taxon>
        <taxon>Ascomycota</taxon>
        <taxon>Pezizomycotina</taxon>
        <taxon>Dothideomycetes</taxon>
        <taxon>Pleosporomycetidae</taxon>
        <taxon>Pleosporales</taxon>
        <taxon>Tetraplosphaeriaceae</taxon>
        <taxon>Polyplosphaeria</taxon>
    </lineage>
</organism>
<evidence type="ECO:0000313" key="5">
    <source>
        <dbReference type="EMBL" id="KAF2738740.1"/>
    </source>
</evidence>
<dbReference type="SUPFAM" id="SSF53474">
    <property type="entry name" value="alpha/beta-Hydrolases"/>
    <property type="match status" value="1"/>
</dbReference>
<gene>
    <name evidence="5" type="ORF">EJ04DRAFT_541153</name>
</gene>
<comment type="caution">
    <text evidence="5">The sequence shown here is derived from an EMBL/GenBank/DDBJ whole genome shotgun (WGS) entry which is preliminary data.</text>
</comment>
<dbReference type="InterPro" id="IPR050593">
    <property type="entry name" value="LovG"/>
</dbReference>
<dbReference type="Gene3D" id="3.40.50.1820">
    <property type="entry name" value="alpha/beta hydrolase"/>
    <property type="match status" value="1"/>
</dbReference>
<dbReference type="AlphaFoldDB" id="A0A9P4R609"/>
<feature type="domain" description="Serine hydrolase" evidence="4">
    <location>
        <begin position="23"/>
        <end position="253"/>
    </location>
</feature>